<dbReference type="Pfam" id="PF13517">
    <property type="entry name" value="FG-GAP_3"/>
    <property type="match status" value="3"/>
</dbReference>
<dbReference type="InterPro" id="IPR013517">
    <property type="entry name" value="FG-GAP"/>
</dbReference>
<organism evidence="2 3">
    <name type="scientific">Algoriphagus boseongensis</name>
    <dbReference type="NCBI Taxonomy" id="1442587"/>
    <lineage>
        <taxon>Bacteria</taxon>
        <taxon>Pseudomonadati</taxon>
        <taxon>Bacteroidota</taxon>
        <taxon>Cytophagia</taxon>
        <taxon>Cytophagales</taxon>
        <taxon>Cyclobacteriaceae</taxon>
        <taxon>Algoriphagus</taxon>
    </lineage>
</organism>
<keyword evidence="3" id="KW-1185">Reference proteome</keyword>
<dbReference type="EMBL" id="SNYF01000006">
    <property type="protein sequence ID" value="TDQ17528.1"/>
    <property type="molecule type" value="Genomic_DNA"/>
</dbReference>
<reference evidence="2 3" key="1">
    <citation type="submission" date="2019-03" db="EMBL/GenBank/DDBJ databases">
        <title>Genomic Encyclopedia of Type Strains, Phase III (KMG-III): the genomes of soil and plant-associated and newly described type strains.</title>
        <authorList>
            <person name="Whitman W."/>
        </authorList>
    </citation>
    <scope>NUCLEOTIDE SEQUENCE [LARGE SCALE GENOMIC DNA]</scope>
    <source>
        <strain evidence="2 3">CECT 8446</strain>
    </source>
</reference>
<dbReference type="PANTHER" id="PTHR46580">
    <property type="entry name" value="SENSOR KINASE-RELATED"/>
    <property type="match status" value="1"/>
</dbReference>
<accession>A0A4R6T972</accession>
<dbReference type="Gene3D" id="2.130.10.130">
    <property type="entry name" value="Integrin alpha, N-terminal"/>
    <property type="match status" value="2"/>
</dbReference>
<comment type="caution">
    <text evidence="2">The sequence shown here is derived from an EMBL/GenBank/DDBJ whole genome shotgun (WGS) entry which is preliminary data.</text>
</comment>
<protein>
    <submittedName>
        <fullName evidence="2">VCBS repeat protein</fullName>
    </submittedName>
</protein>
<dbReference type="InterPro" id="IPR028994">
    <property type="entry name" value="Integrin_alpha_N"/>
</dbReference>
<sequence length="521" mass="58675">MIFFNSKYKSLPLVLLALLFSCSGEKIENQENNTDSFLWIDETEKYLPQTAEWTNRVEAADLNGDQLIDLIFANGGDYSEPGTLESSRVFLNQGPNQAFKEVTNEIFGESKFYARVIKVRDLNQDGFPDIVVGNTFQNQSEIYLGEGNGKFKRATETHFPKILASVGDLEFGDVDDDGDLDIILANWGPGSNMENNGGRTLLWLNDGNAVFTDVTSSQMPEKLIQFSWDLEFLDFDNDFDLDIVVSCKMCGTSRLFMNDGKGNFKDVRRFPAYTNNYEFEPMDVNGDGFLDLVTVNDGEIVGGNSWSRREHLFLNDSAKRFIDVSSANWPDQENIGEDDNNVVFLDFDSDGDPDFLLSSLTGEDRLLINDGKGNFSLRQSILSGDPTPHTLSLVLADLDNDQRMDIIMGQGEGEEIIEERIFMGKNIPRDTAKPIISHYKVDKVGSDEIAIKARIHDNKSPSMPQDWQSVYVLIGENQWPMSWYGEYLWKVRIPQKDISKEISLCSIDAAGNQTCISIQVE</sequence>
<evidence type="ECO:0000313" key="2">
    <source>
        <dbReference type="EMBL" id="TDQ17528.1"/>
    </source>
</evidence>
<dbReference type="Proteomes" id="UP000294535">
    <property type="component" value="Unassembled WGS sequence"/>
</dbReference>
<proteinExistence type="predicted"/>
<name>A0A4R6T972_9BACT</name>
<keyword evidence="1" id="KW-0732">Signal</keyword>
<gene>
    <name evidence="2" type="ORF">DFQ04_2182</name>
</gene>
<dbReference type="PROSITE" id="PS51257">
    <property type="entry name" value="PROKAR_LIPOPROTEIN"/>
    <property type="match status" value="1"/>
</dbReference>
<dbReference type="AlphaFoldDB" id="A0A4R6T972"/>
<dbReference type="SUPFAM" id="SSF69318">
    <property type="entry name" value="Integrin alpha N-terminal domain"/>
    <property type="match status" value="2"/>
</dbReference>
<evidence type="ECO:0000256" key="1">
    <source>
        <dbReference type="ARBA" id="ARBA00022729"/>
    </source>
</evidence>
<dbReference type="PANTHER" id="PTHR46580:SF4">
    <property type="entry name" value="ATP_GTP-BINDING PROTEIN"/>
    <property type="match status" value="1"/>
</dbReference>
<evidence type="ECO:0000313" key="3">
    <source>
        <dbReference type="Proteomes" id="UP000294535"/>
    </source>
</evidence>